<dbReference type="Proteomes" id="UP000250557">
    <property type="component" value="Chromosome"/>
</dbReference>
<dbReference type="AlphaFoldDB" id="A0AAE6JKN5"/>
<accession>A0AAE6JKN5</accession>
<evidence type="ECO:0000313" key="5">
    <source>
        <dbReference type="Proteomes" id="UP000663940"/>
    </source>
</evidence>
<dbReference type="EMBL" id="CP043451">
    <property type="protein sequence ID" value="QEM07093.1"/>
    <property type="molecule type" value="Genomic_DNA"/>
</dbReference>
<organism evidence="2 4">
    <name type="scientific">Mucilaginibacter rubeus</name>
    <dbReference type="NCBI Taxonomy" id="2027860"/>
    <lineage>
        <taxon>Bacteria</taxon>
        <taxon>Pseudomonadati</taxon>
        <taxon>Bacteroidota</taxon>
        <taxon>Sphingobacteriia</taxon>
        <taxon>Sphingobacteriales</taxon>
        <taxon>Sphingobacteriaceae</taxon>
        <taxon>Mucilaginibacter</taxon>
    </lineage>
</organism>
<feature type="domain" description="YubB ferredoxin-like" evidence="1">
    <location>
        <begin position="53"/>
        <end position="131"/>
    </location>
</feature>
<proteinExistence type="predicted"/>
<dbReference type="RefSeq" id="WP_112658696.1">
    <property type="nucleotide sequence ID" value="NZ_CP043451.1"/>
</dbReference>
<protein>
    <recommendedName>
        <fullName evidence="1">YubB ferredoxin-like domain-containing protein</fullName>
    </recommendedName>
</protein>
<evidence type="ECO:0000259" key="1">
    <source>
        <dbReference type="Pfam" id="PF18406"/>
    </source>
</evidence>
<gene>
    <name evidence="2" type="ORF">DIU31_027635</name>
    <name evidence="3" type="ORF">J3L21_33390</name>
</gene>
<dbReference type="Pfam" id="PF18406">
    <property type="entry name" value="DUF1281_C"/>
    <property type="match status" value="1"/>
</dbReference>
<keyword evidence="5" id="KW-1185">Reference proteome</keyword>
<reference evidence="2 4" key="1">
    <citation type="submission" date="2019-08" db="EMBL/GenBank/DDBJ databases">
        <title>Comparative genome analysis confer to the adaptation heavy metal polluted environment.</title>
        <authorList>
            <person name="Li Y."/>
        </authorList>
    </citation>
    <scope>NUCLEOTIDE SEQUENCE [LARGE SCALE GENOMIC DNA]</scope>
    <source>
        <strain evidence="2 4">P2</strain>
    </source>
</reference>
<dbReference type="InterPro" id="IPR041329">
    <property type="entry name" value="YubB_C"/>
</dbReference>
<evidence type="ECO:0000313" key="4">
    <source>
        <dbReference type="Proteomes" id="UP000250557"/>
    </source>
</evidence>
<name>A0AAE6JKN5_9SPHI</name>
<sequence>MANMCRNMAVFTGEQSQLQKIAMLFTHMAIKEKQEDKGQLPSFITPDKDWFFNIEWDGDTLFYDTRWSPNFNVMQQVADHYQVGFILDYTETGNLIYGQASYEQGKLNDIFLKPSDFDKYEYDEEADAYIFENNTYENSEDILEILLDRKKGERL</sequence>
<evidence type="ECO:0000313" key="2">
    <source>
        <dbReference type="EMBL" id="QEM07093.1"/>
    </source>
</evidence>
<dbReference type="EMBL" id="CP071880">
    <property type="protein sequence ID" value="QTE50364.1"/>
    <property type="molecule type" value="Genomic_DNA"/>
</dbReference>
<dbReference type="Proteomes" id="UP000663940">
    <property type="component" value="Chromosome"/>
</dbReference>
<reference evidence="3 5" key="2">
    <citation type="submission" date="2021-03" db="EMBL/GenBank/DDBJ databases">
        <title>Mucilaginibacter strains isolated from gold and copper mining confer multi heavy-metal resistance.</title>
        <authorList>
            <person name="Li Y."/>
        </authorList>
    </citation>
    <scope>NUCLEOTIDE SEQUENCE [LARGE SCALE GENOMIC DNA]</scope>
    <source>
        <strain evidence="3 5">P2-4</strain>
    </source>
</reference>
<evidence type="ECO:0000313" key="3">
    <source>
        <dbReference type="EMBL" id="QTE50364.1"/>
    </source>
</evidence>